<evidence type="ECO:0000313" key="2">
    <source>
        <dbReference type="EMBL" id="KAK7434928.1"/>
    </source>
</evidence>
<dbReference type="Proteomes" id="UP001498398">
    <property type="component" value="Unassembled WGS sequence"/>
</dbReference>
<organism evidence="2 3">
    <name type="scientific">Marasmiellus scandens</name>
    <dbReference type="NCBI Taxonomy" id="2682957"/>
    <lineage>
        <taxon>Eukaryota</taxon>
        <taxon>Fungi</taxon>
        <taxon>Dikarya</taxon>
        <taxon>Basidiomycota</taxon>
        <taxon>Agaricomycotina</taxon>
        <taxon>Agaricomycetes</taxon>
        <taxon>Agaricomycetidae</taxon>
        <taxon>Agaricales</taxon>
        <taxon>Marasmiineae</taxon>
        <taxon>Omphalotaceae</taxon>
        <taxon>Marasmiellus</taxon>
    </lineage>
</organism>
<evidence type="ECO:0000256" key="1">
    <source>
        <dbReference type="SAM" id="MobiDB-lite"/>
    </source>
</evidence>
<protein>
    <recommendedName>
        <fullName evidence="4">Zn(2)-C6 fungal-type domain-containing protein</fullName>
    </recommendedName>
</protein>
<dbReference type="EMBL" id="JBANRG010000114">
    <property type="protein sequence ID" value="KAK7434928.1"/>
    <property type="molecule type" value="Genomic_DNA"/>
</dbReference>
<accession>A0ABR1IK48</accession>
<sequence>MQPQSNLTDERQRSVTPDFRDRFPSPIPFDDKKPQLPTLLPAKIDPEEQACVEEQNRMLQMKYQRSLATWKENFQEYTTMSATVYKKRKMKQEIWREERRREEEERRREEEERRREEEERRMMEEERKKAGEKCRAEERKRAGERKESTLETHTKKLKDGEKERQRREEEEDIEAVREKQEEAGGSRKGIRQKRKGKGNKSEDEARIALEPCSYCKDHGSSCRISTSSSRRKACLACVSAKQACSFVKKKEAIFQGKQPQKWKHAESDLEEDLPQEMERWVDKISQNTDALQDLLTELRKANQLLAYLPQIYRRLAETPEENRIFAGRDSGGLKQLVEPMVGRFWELDERDKEEVTLEMTLDAPIELDDVIVGGKEGETEEEKKSMHNRGSEKDGGSSNPLKRHFHMIQSSGEVNDEPKLKQAKGVA</sequence>
<feature type="compositionally biased region" description="Basic and acidic residues" evidence="1">
    <location>
        <begin position="91"/>
        <end position="185"/>
    </location>
</feature>
<evidence type="ECO:0008006" key="4">
    <source>
        <dbReference type="Google" id="ProtNLM"/>
    </source>
</evidence>
<feature type="region of interest" description="Disordered" evidence="1">
    <location>
        <begin position="89"/>
        <end position="203"/>
    </location>
</feature>
<proteinExistence type="predicted"/>
<comment type="caution">
    <text evidence="2">The sequence shown here is derived from an EMBL/GenBank/DDBJ whole genome shotgun (WGS) entry which is preliminary data.</text>
</comment>
<name>A0ABR1IK48_9AGAR</name>
<feature type="compositionally biased region" description="Basic and acidic residues" evidence="1">
    <location>
        <begin position="375"/>
        <end position="395"/>
    </location>
</feature>
<evidence type="ECO:0000313" key="3">
    <source>
        <dbReference type="Proteomes" id="UP001498398"/>
    </source>
</evidence>
<reference evidence="2 3" key="1">
    <citation type="submission" date="2024-01" db="EMBL/GenBank/DDBJ databases">
        <title>A draft genome for the cacao thread blight pathogen Marasmiellus scandens.</title>
        <authorList>
            <person name="Baruah I.K."/>
            <person name="Leung J."/>
            <person name="Bukari Y."/>
            <person name="Amoako-Attah I."/>
            <person name="Meinhardt L.W."/>
            <person name="Bailey B.A."/>
            <person name="Cohen S.P."/>
        </authorList>
    </citation>
    <scope>NUCLEOTIDE SEQUENCE [LARGE SCALE GENOMIC DNA]</scope>
    <source>
        <strain evidence="2 3">GH-19</strain>
    </source>
</reference>
<feature type="compositionally biased region" description="Basic residues" evidence="1">
    <location>
        <begin position="188"/>
        <end position="198"/>
    </location>
</feature>
<feature type="compositionally biased region" description="Basic and acidic residues" evidence="1">
    <location>
        <begin position="8"/>
        <end position="34"/>
    </location>
</feature>
<feature type="region of interest" description="Disordered" evidence="1">
    <location>
        <begin position="1"/>
        <end position="43"/>
    </location>
</feature>
<feature type="region of interest" description="Disordered" evidence="1">
    <location>
        <begin position="372"/>
        <end position="427"/>
    </location>
</feature>
<keyword evidence="3" id="KW-1185">Reference proteome</keyword>
<gene>
    <name evidence="2" type="ORF">VKT23_019931</name>
</gene>